<feature type="compositionally biased region" description="Polar residues" evidence="7">
    <location>
        <begin position="415"/>
        <end position="435"/>
    </location>
</feature>
<dbReference type="Pfam" id="PF14630">
    <property type="entry name" value="ORC5_C"/>
    <property type="match status" value="1"/>
</dbReference>
<dbReference type="HOGENOM" id="CLU_028223_2_0_1"/>
<sequence length="556" mass="61419">MTALFPPGILDLILQQCPCRESQIRQLASIYNGVFPSPPVLVAYGLEYTDKTEVIVNVLEKSGIQYAVIKSRECLNQRHLLSKIFAACVSALAQESQIEQYDKLDSINALLGNLRRIFEQNSGGKFVIVLEEIDRLKQAGQTLIPALARLGDQIPGLSVILTSNSPRPLPLHKAGVPHTHFPPYTRSEAVFIVTSRSTHLLSIQSANPTVQIEENHISKLYAQFAVTVYDSLISSTSSTSIKTFLSTCEKLWPQFISPIVSGQNPTGTGKTKSWDFAKLLVHNRGLFQSEGEKALHDRLSLCSRRPVTEELTQLESTAESLSVLSTPSKRATRQWDFSATPREASSLTTKWTLAPTRPPLLKHFSTLVLLSSYLASHTFPKHDILLFSRLSSTSSSTSKKIRRLRQTPTKKKTILTPNGAPSKTSHESSTMTNSRTRSLFSVHGDPGTPRPFTLERLLAILRAIHPRGIPNRPGGGVSDRVYRELGELEKLRLVVRTWASGSGATSNLSGSTITTGRGSDDSGEEKWRVNVGRDWVVSMGHVWGMGVSEYEIEQDI</sequence>
<feature type="compositionally biased region" description="Polar residues" evidence="7">
    <location>
        <begin position="504"/>
        <end position="517"/>
    </location>
</feature>
<dbReference type="Gene3D" id="3.40.50.300">
    <property type="entry name" value="P-loop containing nucleotide triphosphate hydrolases"/>
    <property type="match status" value="1"/>
</dbReference>
<evidence type="ECO:0000259" key="9">
    <source>
        <dbReference type="Pfam" id="PF14630"/>
    </source>
</evidence>
<keyword evidence="5" id="KW-0067">ATP-binding</keyword>
<feature type="compositionally biased region" description="Basic residues" evidence="7">
    <location>
        <begin position="399"/>
        <end position="413"/>
    </location>
</feature>
<name>A0A0D2J0H0_9EURO</name>
<keyword evidence="12" id="KW-1185">Reference proteome</keyword>
<feature type="region of interest" description="Disordered" evidence="7">
    <location>
        <begin position="397"/>
        <end position="435"/>
    </location>
</feature>
<dbReference type="GO" id="GO:0003688">
    <property type="term" value="F:DNA replication origin binding"/>
    <property type="evidence" value="ECO:0007669"/>
    <property type="project" value="TreeGrafter"/>
</dbReference>
<feature type="domain" description="ORC5 lid" evidence="10">
    <location>
        <begin position="221"/>
        <end position="288"/>
    </location>
</feature>
<dbReference type="SUPFAM" id="SSF52540">
    <property type="entry name" value="P-loop containing nucleoside triphosphate hydrolases"/>
    <property type="match status" value="1"/>
</dbReference>
<evidence type="ECO:0000256" key="1">
    <source>
        <dbReference type="ARBA" id="ARBA00004123"/>
    </source>
</evidence>
<protein>
    <recommendedName>
        <fullName evidence="13">Orc1-like AAA ATPase domain-containing protein</fullName>
    </recommendedName>
</protein>
<evidence type="ECO:0000313" key="12">
    <source>
        <dbReference type="Proteomes" id="UP000053617"/>
    </source>
</evidence>
<dbReference type="InterPro" id="IPR020796">
    <property type="entry name" value="ORC5"/>
</dbReference>
<dbReference type="RefSeq" id="XP_013276287.1">
    <property type="nucleotide sequence ID" value="XM_013420833.1"/>
</dbReference>
<accession>A0A0D2J0H0</accession>
<dbReference type="Pfam" id="PF21639">
    <property type="entry name" value="ORC5_lid"/>
    <property type="match status" value="1"/>
</dbReference>
<evidence type="ECO:0000256" key="4">
    <source>
        <dbReference type="ARBA" id="ARBA00022741"/>
    </source>
</evidence>
<dbReference type="AlphaFoldDB" id="A0A0D2J0H0"/>
<evidence type="ECO:0000256" key="6">
    <source>
        <dbReference type="ARBA" id="ARBA00023242"/>
    </source>
</evidence>
<dbReference type="InterPro" id="IPR027417">
    <property type="entry name" value="P-loop_NTPase"/>
</dbReference>
<feature type="domain" description="Origin recognition complex subunit 5 C-terminal" evidence="9">
    <location>
        <begin position="361"/>
        <end position="550"/>
    </location>
</feature>
<dbReference type="GeneID" id="25288300"/>
<dbReference type="GO" id="GO:0006270">
    <property type="term" value="P:DNA replication initiation"/>
    <property type="evidence" value="ECO:0007669"/>
    <property type="project" value="TreeGrafter"/>
</dbReference>
<feature type="domain" description="Orc1-like AAA ATPase" evidence="8">
    <location>
        <begin position="16"/>
        <end position="160"/>
    </location>
</feature>
<dbReference type="PANTHER" id="PTHR12705">
    <property type="entry name" value="ORIGIN RECOGNITION COMPLEX SUBUNIT 5"/>
    <property type="match status" value="1"/>
</dbReference>
<evidence type="ECO:0000256" key="2">
    <source>
        <dbReference type="ARBA" id="ARBA00006269"/>
    </source>
</evidence>
<keyword evidence="6" id="KW-0539">Nucleus</keyword>
<dbReference type="GO" id="GO:0005664">
    <property type="term" value="C:nuclear origin of replication recognition complex"/>
    <property type="evidence" value="ECO:0007669"/>
    <property type="project" value="TreeGrafter"/>
</dbReference>
<comment type="similarity">
    <text evidence="2">Belongs to the ORC5 family.</text>
</comment>
<proteinExistence type="inferred from homology"/>
<feature type="region of interest" description="Disordered" evidence="7">
    <location>
        <begin position="504"/>
        <end position="525"/>
    </location>
</feature>
<dbReference type="STRING" id="1442369.A0A0D2J0H0"/>
<dbReference type="InterPro" id="IPR047088">
    <property type="entry name" value="ORC5_C"/>
</dbReference>
<dbReference type="PANTHER" id="PTHR12705:SF0">
    <property type="entry name" value="ORIGIN RECOGNITION COMPLEX SUBUNIT 5"/>
    <property type="match status" value="1"/>
</dbReference>
<evidence type="ECO:0000259" key="8">
    <source>
        <dbReference type="Pfam" id="PF13191"/>
    </source>
</evidence>
<evidence type="ECO:0000256" key="3">
    <source>
        <dbReference type="ARBA" id="ARBA00022705"/>
    </source>
</evidence>
<evidence type="ECO:0000256" key="5">
    <source>
        <dbReference type="ARBA" id="ARBA00022840"/>
    </source>
</evidence>
<evidence type="ECO:0000259" key="10">
    <source>
        <dbReference type="Pfam" id="PF21639"/>
    </source>
</evidence>
<dbReference type="InterPro" id="IPR041664">
    <property type="entry name" value="AAA_16"/>
</dbReference>
<evidence type="ECO:0008006" key="13">
    <source>
        <dbReference type="Google" id="ProtNLM"/>
    </source>
</evidence>
<dbReference type="Pfam" id="PF13191">
    <property type="entry name" value="AAA_16"/>
    <property type="match status" value="1"/>
</dbReference>
<evidence type="ECO:0000313" key="11">
    <source>
        <dbReference type="EMBL" id="KIX09151.1"/>
    </source>
</evidence>
<comment type="subcellular location">
    <subcellularLocation>
        <location evidence="1">Nucleus</location>
    </subcellularLocation>
</comment>
<reference evidence="11 12" key="1">
    <citation type="submission" date="2015-01" db="EMBL/GenBank/DDBJ databases">
        <title>The Genome Sequence of Rhinocladiella mackenzie CBS 650.93.</title>
        <authorList>
            <consortium name="The Broad Institute Genomics Platform"/>
            <person name="Cuomo C."/>
            <person name="de Hoog S."/>
            <person name="Gorbushina A."/>
            <person name="Stielow B."/>
            <person name="Teixiera M."/>
            <person name="Abouelleil A."/>
            <person name="Chapman S.B."/>
            <person name="Priest M."/>
            <person name="Young S.K."/>
            <person name="Wortman J."/>
            <person name="Nusbaum C."/>
            <person name="Birren B."/>
        </authorList>
    </citation>
    <scope>NUCLEOTIDE SEQUENCE [LARGE SCALE GENOMIC DNA]</scope>
    <source>
        <strain evidence="11 12">CBS 650.93</strain>
    </source>
</reference>
<dbReference type="InterPro" id="IPR048866">
    <property type="entry name" value="ORC5_lid"/>
</dbReference>
<dbReference type="Proteomes" id="UP000053617">
    <property type="component" value="Unassembled WGS sequence"/>
</dbReference>
<keyword evidence="3" id="KW-0235">DNA replication</keyword>
<keyword evidence="4" id="KW-0547">Nucleotide-binding</keyword>
<gene>
    <name evidence="11" type="ORF">Z518_00229</name>
</gene>
<dbReference type="EMBL" id="KN847475">
    <property type="protein sequence ID" value="KIX09151.1"/>
    <property type="molecule type" value="Genomic_DNA"/>
</dbReference>
<dbReference type="OrthoDB" id="365981at2759"/>
<organism evidence="11 12">
    <name type="scientific">Rhinocladiella mackenziei CBS 650.93</name>
    <dbReference type="NCBI Taxonomy" id="1442369"/>
    <lineage>
        <taxon>Eukaryota</taxon>
        <taxon>Fungi</taxon>
        <taxon>Dikarya</taxon>
        <taxon>Ascomycota</taxon>
        <taxon>Pezizomycotina</taxon>
        <taxon>Eurotiomycetes</taxon>
        <taxon>Chaetothyriomycetidae</taxon>
        <taxon>Chaetothyriales</taxon>
        <taxon>Herpotrichiellaceae</taxon>
        <taxon>Rhinocladiella</taxon>
    </lineage>
</organism>
<evidence type="ECO:0000256" key="7">
    <source>
        <dbReference type="SAM" id="MobiDB-lite"/>
    </source>
</evidence>
<dbReference type="Gene3D" id="1.10.8.60">
    <property type="match status" value="1"/>
</dbReference>